<name>A0A410P6V2_VELA1</name>
<organism evidence="1 2">
    <name type="scientific">Velamenicoccus archaeovorus</name>
    <dbReference type="NCBI Taxonomy" id="1930593"/>
    <lineage>
        <taxon>Bacteria</taxon>
        <taxon>Pseudomonadati</taxon>
        <taxon>Candidatus Omnitrophota</taxon>
        <taxon>Candidatus Velamenicoccus</taxon>
    </lineage>
</organism>
<gene>
    <name evidence="1" type="ORF">BU251_09180</name>
</gene>
<dbReference type="AlphaFoldDB" id="A0A410P6V2"/>
<dbReference type="EMBL" id="CP019384">
    <property type="protein sequence ID" value="QAT17883.1"/>
    <property type="molecule type" value="Genomic_DNA"/>
</dbReference>
<evidence type="ECO:0000313" key="2">
    <source>
        <dbReference type="Proteomes" id="UP000287243"/>
    </source>
</evidence>
<evidence type="ECO:0000313" key="1">
    <source>
        <dbReference type="EMBL" id="QAT17883.1"/>
    </source>
</evidence>
<accession>A0A410P6V2</accession>
<proteinExistence type="predicted"/>
<keyword evidence="2" id="KW-1185">Reference proteome</keyword>
<reference evidence="1 2" key="1">
    <citation type="submission" date="2017-01" db="EMBL/GenBank/DDBJ databases">
        <title>First insights into the biology of 'candidatus Vampirococcus archaeovorus'.</title>
        <authorList>
            <person name="Kizina J."/>
            <person name="Jordan S."/>
            <person name="Stueber K."/>
            <person name="Reinhardt R."/>
            <person name="Harder J."/>
        </authorList>
    </citation>
    <scope>NUCLEOTIDE SEQUENCE [LARGE SCALE GENOMIC DNA]</scope>
    <source>
        <strain evidence="1 2">LiM</strain>
    </source>
</reference>
<dbReference type="Proteomes" id="UP000287243">
    <property type="component" value="Chromosome"/>
</dbReference>
<protein>
    <submittedName>
        <fullName evidence="1">Uncharacterized protein</fullName>
    </submittedName>
</protein>
<sequence length="179" mass="18426">MLLINFPAACRANWEALELGTDPNLLITNAKVAPGAGIEDTKLAQIVTPNKVSGAALTGLASIPSAAGVLPEANSPNKLKADVSDTAPDYLDGLIDAMVFQISAGDKLQLKDGGVGTEKLEGGAASPGNNKSYGTNASGVKGFYETIPVHLSSVQDGQGLRYISANSRFENAPPRAVYA</sequence>
<dbReference type="KEGG" id="vai:BU251_09180"/>